<dbReference type="InterPro" id="IPR000719">
    <property type="entry name" value="Prot_kinase_dom"/>
</dbReference>
<keyword evidence="12" id="KW-0732">Signal</keyword>
<comment type="catalytic activity">
    <reaction evidence="11">
        <text>L-seryl-[protein] + ATP = O-phospho-L-seryl-[protein] + ADP + H(+)</text>
        <dbReference type="Rhea" id="RHEA:17989"/>
        <dbReference type="Rhea" id="RHEA-COMP:9863"/>
        <dbReference type="Rhea" id="RHEA-COMP:11604"/>
        <dbReference type="ChEBI" id="CHEBI:15378"/>
        <dbReference type="ChEBI" id="CHEBI:29999"/>
        <dbReference type="ChEBI" id="CHEBI:30616"/>
        <dbReference type="ChEBI" id="CHEBI:83421"/>
        <dbReference type="ChEBI" id="CHEBI:456216"/>
        <dbReference type="EC" id="2.7.11.1"/>
    </reaction>
</comment>
<dbReference type="FunFam" id="1.10.510.10:FF:000278">
    <property type="entry name" value="serine/threonine-protein kinase greatwall isoform X1"/>
    <property type="match status" value="1"/>
</dbReference>
<comment type="catalytic activity">
    <reaction evidence="10">
        <text>L-threonyl-[protein] + ATP = O-phospho-L-threonyl-[protein] + ADP + H(+)</text>
        <dbReference type="Rhea" id="RHEA:46608"/>
        <dbReference type="Rhea" id="RHEA-COMP:11060"/>
        <dbReference type="Rhea" id="RHEA-COMP:11605"/>
        <dbReference type="ChEBI" id="CHEBI:15378"/>
        <dbReference type="ChEBI" id="CHEBI:30013"/>
        <dbReference type="ChEBI" id="CHEBI:30616"/>
        <dbReference type="ChEBI" id="CHEBI:61977"/>
        <dbReference type="ChEBI" id="CHEBI:456216"/>
        <dbReference type="EC" id="2.7.11.1"/>
    </reaction>
</comment>
<dbReference type="InterPro" id="IPR011009">
    <property type="entry name" value="Kinase-like_dom_sf"/>
</dbReference>
<dbReference type="GO" id="GO:0035556">
    <property type="term" value="P:intracellular signal transduction"/>
    <property type="evidence" value="ECO:0007669"/>
    <property type="project" value="TreeGrafter"/>
</dbReference>
<keyword evidence="4" id="KW-0723">Serine/threonine-protein kinase</keyword>
<feature type="domain" description="Protein kinase" evidence="13">
    <location>
        <begin position="1"/>
        <end position="80"/>
    </location>
</feature>
<dbReference type="GO" id="GO:0005634">
    <property type="term" value="C:nucleus"/>
    <property type="evidence" value="ECO:0007669"/>
    <property type="project" value="TreeGrafter"/>
</dbReference>
<keyword evidence="16" id="KW-1185">Reference proteome</keyword>
<keyword evidence="5" id="KW-0808">Transferase</keyword>
<dbReference type="Gene3D" id="1.10.510.10">
    <property type="entry name" value="Transferase(Phosphotransferase) domain 1"/>
    <property type="match status" value="1"/>
</dbReference>
<comment type="similarity">
    <text evidence="1">Belongs to the protein kinase superfamily. AGC Ser/Thr protein kinase family.</text>
</comment>
<evidence type="ECO:0000256" key="10">
    <source>
        <dbReference type="ARBA" id="ARBA00047899"/>
    </source>
</evidence>
<dbReference type="PROSITE" id="PS50011">
    <property type="entry name" value="PROTEIN_KINASE_DOM"/>
    <property type="match status" value="1"/>
</dbReference>
<accession>A0A7K7URW4</accession>
<dbReference type="InterPro" id="IPR050236">
    <property type="entry name" value="Ser_Thr_kinase_AGC"/>
</dbReference>
<keyword evidence="8" id="KW-0067">ATP-binding</keyword>
<dbReference type="Gene3D" id="3.30.200.20">
    <property type="entry name" value="Phosphorylase Kinase, domain 1"/>
    <property type="match status" value="1"/>
</dbReference>
<evidence type="ECO:0000256" key="1">
    <source>
        <dbReference type="ARBA" id="ARBA00009903"/>
    </source>
</evidence>
<feature type="chain" id="PRO_5029609679" description="Serine/threonine-protein kinase greatwall" evidence="12">
    <location>
        <begin position="20"/>
        <end position="124"/>
    </location>
</feature>
<organism evidence="15 16">
    <name type="scientific">Eudromia elegans</name>
    <name type="common">Elegant crested-tinamou</name>
    <dbReference type="NCBI Taxonomy" id="8805"/>
    <lineage>
        <taxon>Eukaryota</taxon>
        <taxon>Metazoa</taxon>
        <taxon>Chordata</taxon>
        <taxon>Craniata</taxon>
        <taxon>Vertebrata</taxon>
        <taxon>Euteleostomi</taxon>
        <taxon>Archelosauria</taxon>
        <taxon>Archosauria</taxon>
        <taxon>Dinosauria</taxon>
        <taxon>Saurischia</taxon>
        <taxon>Theropoda</taxon>
        <taxon>Coelurosauria</taxon>
        <taxon>Aves</taxon>
        <taxon>Palaeognathae</taxon>
        <taxon>Tinamiformes</taxon>
        <taxon>Tinamidae</taxon>
        <taxon>Eudromia</taxon>
    </lineage>
</organism>
<evidence type="ECO:0000256" key="11">
    <source>
        <dbReference type="ARBA" id="ARBA00048679"/>
    </source>
</evidence>
<evidence type="ECO:0000256" key="2">
    <source>
        <dbReference type="ARBA" id="ARBA00012513"/>
    </source>
</evidence>
<feature type="non-terminal residue" evidence="15">
    <location>
        <position position="1"/>
    </location>
</feature>
<evidence type="ECO:0000256" key="12">
    <source>
        <dbReference type="SAM" id="SignalP"/>
    </source>
</evidence>
<protein>
    <recommendedName>
        <fullName evidence="3">Serine/threonine-protein kinase greatwall</fullName>
        <ecNumber evidence="2">2.7.11.1</ecNumber>
    </recommendedName>
    <alternativeName>
        <fullName evidence="9">Microtubule-associated serine/threonine-protein kinase-like</fullName>
    </alternativeName>
</protein>
<evidence type="ECO:0000256" key="9">
    <source>
        <dbReference type="ARBA" id="ARBA00033099"/>
    </source>
</evidence>
<feature type="non-terminal residue" evidence="15">
    <location>
        <position position="124"/>
    </location>
</feature>
<dbReference type="InterPro" id="IPR000961">
    <property type="entry name" value="AGC-kinase_C"/>
</dbReference>
<sequence length="124" mass="14079">GSAVDWWALGVCLFEFLTGIPPFNDETPTQVFQNILKRDIPWPEGEEKLSDSAQNAIDILLTIDSAKRAGLKELKCHPLFHDVDWDNLQHQTMPFIPQPHDETDTSYFEARNNAQHLTVSGFSL</sequence>
<keyword evidence="6" id="KW-0547">Nucleotide-binding</keyword>
<keyword evidence="7 15" id="KW-0418">Kinase</keyword>
<evidence type="ECO:0000313" key="15">
    <source>
        <dbReference type="EMBL" id="NXA31925.1"/>
    </source>
</evidence>
<dbReference type="EC" id="2.7.11.1" evidence="2"/>
<feature type="domain" description="AGC-kinase C-terminal" evidence="14">
    <location>
        <begin position="81"/>
        <end position="124"/>
    </location>
</feature>
<dbReference type="PANTHER" id="PTHR24356">
    <property type="entry name" value="SERINE/THREONINE-PROTEIN KINASE"/>
    <property type="match status" value="1"/>
</dbReference>
<dbReference type="SUPFAM" id="SSF56112">
    <property type="entry name" value="Protein kinase-like (PK-like)"/>
    <property type="match status" value="1"/>
</dbReference>
<dbReference type="Pfam" id="PF00069">
    <property type="entry name" value="Pkinase"/>
    <property type="match status" value="1"/>
</dbReference>
<dbReference type="OrthoDB" id="162894at2759"/>
<dbReference type="GO" id="GO:0004674">
    <property type="term" value="F:protein serine/threonine kinase activity"/>
    <property type="evidence" value="ECO:0007669"/>
    <property type="project" value="UniProtKB-KW"/>
</dbReference>
<comment type="caution">
    <text evidence="15">The sequence shown here is derived from an EMBL/GenBank/DDBJ whole genome shotgun (WGS) entry which is preliminary data.</text>
</comment>
<dbReference type="GO" id="GO:0005524">
    <property type="term" value="F:ATP binding"/>
    <property type="evidence" value="ECO:0007669"/>
    <property type="project" value="UniProtKB-KW"/>
</dbReference>
<evidence type="ECO:0000313" key="16">
    <source>
        <dbReference type="Proteomes" id="UP000533954"/>
    </source>
</evidence>
<gene>
    <name evidence="15" type="primary">Mastl</name>
    <name evidence="15" type="ORF">EUDELE_R04395</name>
</gene>
<dbReference type="PANTHER" id="PTHR24356:SF1">
    <property type="entry name" value="SERINE_THREONINE-PROTEIN KINASE GREATWALL"/>
    <property type="match status" value="1"/>
</dbReference>
<feature type="signal peptide" evidence="12">
    <location>
        <begin position="1"/>
        <end position="19"/>
    </location>
</feature>
<proteinExistence type="inferred from homology"/>
<dbReference type="AlphaFoldDB" id="A0A7K7URW4"/>
<dbReference type="Proteomes" id="UP000533954">
    <property type="component" value="Unassembled WGS sequence"/>
</dbReference>
<dbReference type="EMBL" id="VZSX01000007">
    <property type="protein sequence ID" value="NXA31925.1"/>
    <property type="molecule type" value="Genomic_DNA"/>
</dbReference>
<evidence type="ECO:0000256" key="7">
    <source>
        <dbReference type="ARBA" id="ARBA00022777"/>
    </source>
</evidence>
<evidence type="ECO:0000256" key="8">
    <source>
        <dbReference type="ARBA" id="ARBA00022840"/>
    </source>
</evidence>
<evidence type="ECO:0000259" key="14">
    <source>
        <dbReference type="PROSITE" id="PS51285"/>
    </source>
</evidence>
<evidence type="ECO:0000256" key="5">
    <source>
        <dbReference type="ARBA" id="ARBA00022679"/>
    </source>
</evidence>
<reference evidence="15 16" key="1">
    <citation type="submission" date="2019-09" db="EMBL/GenBank/DDBJ databases">
        <title>Bird 10,000 Genomes (B10K) Project - Family phase.</title>
        <authorList>
            <person name="Zhang G."/>
        </authorList>
    </citation>
    <scope>NUCLEOTIDE SEQUENCE [LARGE SCALE GENOMIC DNA]</scope>
    <source>
        <strain evidence="15">B10K-LSUMZ-16893</strain>
    </source>
</reference>
<evidence type="ECO:0000259" key="13">
    <source>
        <dbReference type="PROSITE" id="PS50011"/>
    </source>
</evidence>
<name>A0A7K7URW4_EUDEL</name>
<evidence type="ECO:0000256" key="6">
    <source>
        <dbReference type="ARBA" id="ARBA00022741"/>
    </source>
</evidence>
<dbReference type="PROSITE" id="PS51285">
    <property type="entry name" value="AGC_KINASE_CTER"/>
    <property type="match status" value="1"/>
</dbReference>
<evidence type="ECO:0000256" key="4">
    <source>
        <dbReference type="ARBA" id="ARBA00022527"/>
    </source>
</evidence>
<evidence type="ECO:0000256" key="3">
    <source>
        <dbReference type="ARBA" id="ARBA00022148"/>
    </source>
</evidence>